<dbReference type="Pfam" id="PF01370">
    <property type="entry name" value="Epimerase"/>
    <property type="match status" value="1"/>
</dbReference>
<evidence type="ECO:0000313" key="3">
    <source>
        <dbReference type="EMBL" id="MFC7057729.1"/>
    </source>
</evidence>
<dbReference type="Gene3D" id="3.90.25.10">
    <property type="entry name" value="UDP-galactose 4-epimerase, domain 1"/>
    <property type="match status" value="1"/>
</dbReference>
<feature type="domain" description="NAD-dependent epimerase/dehydratase" evidence="2">
    <location>
        <begin position="4"/>
        <end position="240"/>
    </location>
</feature>
<dbReference type="CDD" id="cd05256">
    <property type="entry name" value="UDP_AE_SDR_e"/>
    <property type="match status" value="1"/>
</dbReference>
<gene>
    <name evidence="3" type="ORF">ACFQQG_05545</name>
</gene>
<organism evidence="3 4">
    <name type="scientific">Halovenus salina</name>
    <dbReference type="NCBI Taxonomy" id="1510225"/>
    <lineage>
        <taxon>Archaea</taxon>
        <taxon>Methanobacteriati</taxon>
        <taxon>Methanobacteriota</taxon>
        <taxon>Stenosarchaea group</taxon>
        <taxon>Halobacteria</taxon>
        <taxon>Halobacteriales</taxon>
        <taxon>Haloarculaceae</taxon>
        <taxon>Halovenus</taxon>
    </lineage>
</organism>
<dbReference type="GeneID" id="76629644"/>
<evidence type="ECO:0000259" key="2">
    <source>
        <dbReference type="Pfam" id="PF01370"/>
    </source>
</evidence>
<name>A0ABD5W290_9EURY</name>
<reference evidence="3 4" key="1">
    <citation type="journal article" date="2019" name="Int. J. Syst. Evol. Microbiol.">
        <title>The Global Catalogue of Microorganisms (GCM) 10K type strain sequencing project: providing services to taxonomists for standard genome sequencing and annotation.</title>
        <authorList>
            <consortium name="The Broad Institute Genomics Platform"/>
            <consortium name="The Broad Institute Genome Sequencing Center for Infectious Disease"/>
            <person name="Wu L."/>
            <person name="Ma J."/>
        </authorList>
    </citation>
    <scope>NUCLEOTIDE SEQUENCE [LARGE SCALE GENOMIC DNA]</scope>
    <source>
        <strain evidence="3 4">JCM 30072</strain>
    </source>
</reference>
<sequence length="315" mass="34426">MSTALITGMAGFIGSSLADALLDRGYEVRGIDNFETGRRSNLEIFEGRDNVSFTEGDIRDPDLVSELLDGVDYVFHQAAVPSVPRSVDDPVTSTDANCTGTATLLDAARDTDVDTVVVASSSSVYGSTTALPKVETMEANPESPYALSKYYTEQLAMQASELYDYDTVALRYFNIFGPRQDPSGEYAAVIPKFINLMLDGDRPVIYGDGEQSRDFTYIDNVIQTNIRAAEGDATGETFNAACGGRATINELVETLNGLLSTDIDPIYDDPRPGDVRHSHADISKAQELLGYEPDVRFEEGLEKTTEWFEQSDEPT</sequence>
<dbReference type="InterPro" id="IPR036291">
    <property type="entry name" value="NAD(P)-bd_dom_sf"/>
</dbReference>
<dbReference type="RefSeq" id="WP_267163512.1">
    <property type="nucleotide sequence ID" value="NZ_CP112972.1"/>
</dbReference>
<comment type="caution">
    <text evidence="3">The sequence shown here is derived from an EMBL/GenBank/DDBJ whole genome shotgun (WGS) entry which is preliminary data.</text>
</comment>
<dbReference type="Gene3D" id="3.40.50.720">
    <property type="entry name" value="NAD(P)-binding Rossmann-like Domain"/>
    <property type="match status" value="1"/>
</dbReference>
<evidence type="ECO:0000256" key="1">
    <source>
        <dbReference type="ARBA" id="ARBA00007637"/>
    </source>
</evidence>
<dbReference type="EMBL" id="JBHSZI010000001">
    <property type="protein sequence ID" value="MFC7057729.1"/>
    <property type="molecule type" value="Genomic_DNA"/>
</dbReference>
<comment type="similarity">
    <text evidence="1">Belongs to the NAD(P)-dependent epimerase/dehydratase family.</text>
</comment>
<protein>
    <submittedName>
        <fullName evidence="3">SDR family oxidoreductase</fullName>
    </submittedName>
</protein>
<dbReference type="PANTHER" id="PTHR43000">
    <property type="entry name" value="DTDP-D-GLUCOSE 4,6-DEHYDRATASE-RELATED"/>
    <property type="match status" value="1"/>
</dbReference>
<evidence type="ECO:0000313" key="4">
    <source>
        <dbReference type="Proteomes" id="UP001596445"/>
    </source>
</evidence>
<proteinExistence type="inferred from homology"/>
<dbReference type="InterPro" id="IPR001509">
    <property type="entry name" value="Epimerase_deHydtase"/>
</dbReference>
<dbReference type="PRINTS" id="PR01713">
    <property type="entry name" value="NUCEPIMERASE"/>
</dbReference>
<dbReference type="SUPFAM" id="SSF51735">
    <property type="entry name" value="NAD(P)-binding Rossmann-fold domains"/>
    <property type="match status" value="1"/>
</dbReference>
<keyword evidence="4" id="KW-1185">Reference proteome</keyword>
<dbReference type="AlphaFoldDB" id="A0ABD5W290"/>
<dbReference type="Proteomes" id="UP001596445">
    <property type="component" value="Unassembled WGS sequence"/>
</dbReference>
<accession>A0ABD5W290</accession>